<organism evidence="7 8">
    <name type="scientific">Hypsibius exemplaris</name>
    <name type="common">Freshwater tardigrade</name>
    <dbReference type="NCBI Taxonomy" id="2072580"/>
    <lineage>
        <taxon>Eukaryota</taxon>
        <taxon>Metazoa</taxon>
        <taxon>Ecdysozoa</taxon>
        <taxon>Tardigrada</taxon>
        <taxon>Eutardigrada</taxon>
        <taxon>Parachela</taxon>
        <taxon>Hypsibioidea</taxon>
        <taxon>Hypsibiidae</taxon>
        <taxon>Hypsibius</taxon>
    </lineage>
</organism>
<evidence type="ECO:0000256" key="4">
    <source>
        <dbReference type="ARBA" id="ARBA00035209"/>
    </source>
</evidence>
<reference evidence="8" key="1">
    <citation type="submission" date="2017-01" db="EMBL/GenBank/DDBJ databases">
        <title>Comparative genomics of anhydrobiosis in the tardigrade Hypsibius dujardini.</title>
        <authorList>
            <person name="Yoshida Y."/>
            <person name="Koutsovoulos G."/>
            <person name="Laetsch D."/>
            <person name="Stevens L."/>
            <person name="Kumar S."/>
            <person name="Horikawa D."/>
            <person name="Ishino K."/>
            <person name="Komine S."/>
            <person name="Tomita M."/>
            <person name="Blaxter M."/>
            <person name="Arakawa K."/>
        </authorList>
    </citation>
    <scope>NUCLEOTIDE SEQUENCE [LARGE SCALE GENOMIC DNA]</scope>
    <source>
        <strain evidence="8">Z151</strain>
    </source>
</reference>
<keyword evidence="2 7" id="KW-0689">Ribosomal protein</keyword>
<evidence type="ECO:0000256" key="6">
    <source>
        <dbReference type="SAM" id="MobiDB-lite"/>
    </source>
</evidence>
<protein>
    <recommendedName>
        <fullName evidence="4">Large ribosomal subunit protein uL3m</fullName>
    </recommendedName>
    <alternativeName>
        <fullName evidence="5">39S ribosomal protein L3, mitochondrial</fullName>
    </alternativeName>
</protein>
<keyword evidence="8" id="KW-1185">Reference proteome</keyword>
<dbReference type="GO" id="GO:0006412">
    <property type="term" value="P:translation"/>
    <property type="evidence" value="ECO:0007669"/>
    <property type="project" value="InterPro"/>
</dbReference>
<dbReference type="InterPro" id="IPR019927">
    <property type="entry name" value="Ribosomal_uL3_bac/org-type"/>
</dbReference>
<dbReference type="GO" id="GO:0003735">
    <property type="term" value="F:structural constituent of ribosome"/>
    <property type="evidence" value="ECO:0007669"/>
    <property type="project" value="InterPro"/>
</dbReference>
<keyword evidence="3" id="KW-0687">Ribonucleoprotein</keyword>
<feature type="compositionally biased region" description="Low complexity" evidence="6">
    <location>
        <begin position="395"/>
        <end position="417"/>
    </location>
</feature>
<comment type="similarity">
    <text evidence="1">Belongs to the universal ribosomal protein uL3 family.</text>
</comment>
<proteinExistence type="inferred from homology"/>
<evidence type="ECO:0000256" key="5">
    <source>
        <dbReference type="ARBA" id="ARBA00035396"/>
    </source>
</evidence>
<feature type="compositionally biased region" description="Basic residues" evidence="6">
    <location>
        <begin position="281"/>
        <end position="290"/>
    </location>
</feature>
<dbReference type="GO" id="GO:0005762">
    <property type="term" value="C:mitochondrial large ribosomal subunit"/>
    <property type="evidence" value="ECO:0007669"/>
    <property type="project" value="TreeGrafter"/>
</dbReference>
<evidence type="ECO:0000256" key="2">
    <source>
        <dbReference type="ARBA" id="ARBA00022980"/>
    </source>
</evidence>
<dbReference type="Pfam" id="PF00297">
    <property type="entry name" value="Ribosomal_L3"/>
    <property type="match status" value="1"/>
</dbReference>
<feature type="region of interest" description="Disordered" evidence="6">
    <location>
        <begin position="262"/>
        <end position="292"/>
    </location>
</feature>
<dbReference type="Gene3D" id="2.40.30.10">
    <property type="entry name" value="Translation factors"/>
    <property type="match status" value="2"/>
</dbReference>
<dbReference type="NCBIfam" id="TIGR03625">
    <property type="entry name" value="L3_bact"/>
    <property type="match status" value="1"/>
</dbReference>
<dbReference type="InterPro" id="IPR000597">
    <property type="entry name" value="Ribosomal_uL3"/>
</dbReference>
<dbReference type="Proteomes" id="UP000192578">
    <property type="component" value="Unassembled WGS sequence"/>
</dbReference>
<dbReference type="AlphaFoldDB" id="A0A1W0X1W4"/>
<evidence type="ECO:0000256" key="3">
    <source>
        <dbReference type="ARBA" id="ARBA00023274"/>
    </source>
</evidence>
<evidence type="ECO:0000313" key="8">
    <source>
        <dbReference type="Proteomes" id="UP000192578"/>
    </source>
</evidence>
<evidence type="ECO:0000313" key="7">
    <source>
        <dbReference type="EMBL" id="OQV21414.1"/>
    </source>
</evidence>
<feature type="region of interest" description="Disordered" evidence="6">
    <location>
        <begin position="392"/>
        <end position="417"/>
    </location>
</feature>
<dbReference type="PANTHER" id="PTHR11229:SF8">
    <property type="entry name" value="LARGE RIBOSOMAL SUBUNIT PROTEIN UL3M"/>
    <property type="match status" value="1"/>
</dbReference>
<dbReference type="OrthoDB" id="274683at2759"/>
<evidence type="ECO:0000256" key="1">
    <source>
        <dbReference type="ARBA" id="ARBA00006540"/>
    </source>
</evidence>
<name>A0A1W0X1W4_HYPEX</name>
<dbReference type="SUPFAM" id="SSF50447">
    <property type="entry name" value="Translation proteins"/>
    <property type="match status" value="1"/>
</dbReference>
<comment type="caution">
    <text evidence="7">The sequence shown here is derived from an EMBL/GenBank/DDBJ whole genome shotgun (WGS) entry which is preliminary data.</text>
</comment>
<sequence length="417" mass="46253">MAQALRALCGAFGSSCRIGNSLGAKLPGPVRTESAISFSGSFVNVDFVRHGGKSHSHRRQVKINPYHILPEIPAVEKTQERLTEENAQFLQQVNADNVSPLKAPPPERKPFTYWTKRTGLICKKIGVIPQWLTNGRRIRCSVVQVIDNHVVSSSAPEEFAKQYNASRYKPKVRNVGCMVVGAESIDPTNLTDDYVKLFEPAGLQPKRKLSKFIVTPDALVQPGTALRATHFRTGDYVDVGAKTIDHGFQGVMKRWKFKGGPATHGATKFHRRPGSIGHGAHNSKVKKGKKMPGFMGGKYQMQRCLQIMRMNRTHDVMYIRGTFPGATNSWCYVFDTVARSKRPLKNPPPMPTHYPEDDVTPHSEETFVPLLFQLDKPTIEFEITEDDLKKVRTGAKTAQKSPSKAPPKAGAKVAGKS</sequence>
<dbReference type="EMBL" id="MTYJ01000023">
    <property type="protein sequence ID" value="OQV21414.1"/>
    <property type="molecule type" value="Genomic_DNA"/>
</dbReference>
<gene>
    <name evidence="7" type="ORF">BV898_04623</name>
</gene>
<dbReference type="InterPro" id="IPR009000">
    <property type="entry name" value="Transl_B-barrel_sf"/>
</dbReference>
<dbReference type="PANTHER" id="PTHR11229">
    <property type="entry name" value="50S RIBOSOMAL PROTEIN L3"/>
    <property type="match status" value="1"/>
</dbReference>
<accession>A0A1W0X1W4</accession>